<accession>A0A7C3GVJ0</accession>
<evidence type="ECO:0008006" key="2">
    <source>
        <dbReference type="Google" id="ProtNLM"/>
    </source>
</evidence>
<dbReference type="EMBL" id="DRMH01000099">
    <property type="protein sequence ID" value="HFC98264.1"/>
    <property type="molecule type" value="Genomic_DNA"/>
</dbReference>
<proteinExistence type="predicted"/>
<dbReference type="AlphaFoldDB" id="A0A7C3GVJ0"/>
<reference evidence="1" key="1">
    <citation type="journal article" date="2020" name="mSystems">
        <title>Genome- and Community-Level Interaction Insights into Carbon Utilization and Element Cycling Functions of Hydrothermarchaeota in Hydrothermal Sediment.</title>
        <authorList>
            <person name="Zhou Z."/>
            <person name="Liu Y."/>
            <person name="Xu W."/>
            <person name="Pan J."/>
            <person name="Luo Z.H."/>
            <person name="Li M."/>
        </authorList>
    </citation>
    <scope>NUCLEOTIDE SEQUENCE [LARGE SCALE GENOMIC DNA]</scope>
    <source>
        <strain evidence="1">HyVt-483</strain>
    </source>
</reference>
<protein>
    <recommendedName>
        <fullName evidence="2">DUF1320 domain-containing protein</fullName>
    </recommendedName>
</protein>
<gene>
    <name evidence="1" type="ORF">ENJ40_07400</name>
</gene>
<organism evidence="1">
    <name type="scientific">Thermosulfurimonas dismutans</name>
    <dbReference type="NCBI Taxonomy" id="999894"/>
    <lineage>
        <taxon>Bacteria</taxon>
        <taxon>Pseudomonadati</taxon>
        <taxon>Thermodesulfobacteriota</taxon>
        <taxon>Thermodesulfobacteria</taxon>
        <taxon>Thermodesulfobacteriales</taxon>
        <taxon>Thermodesulfobacteriaceae</taxon>
        <taxon>Thermosulfurimonas</taxon>
    </lineage>
</organism>
<comment type="caution">
    <text evidence="1">The sequence shown here is derived from an EMBL/GenBank/DDBJ whole genome shotgun (WGS) entry which is preliminary data.</text>
</comment>
<sequence>MTLEDLKRELSERDYRMLTGGDDAVAERALTKARIWVVSQFKRCGTTPDFEDEIVREAVLKRALYELYSYAENEKVARDKKEDARELLEGVLGDCVGGEEGGESYRPVAVSVKEGSLSPLAQEFAERD</sequence>
<dbReference type="Proteomes" id="UP000886043">
    <property type="component" value="Unassembled WGS sequence"/>
</dbReference>
<name>A0A7C3GVJ0_9BACT</name>
<evidence type="ECO:0000313" key="1">
    <source>
        <dbReference type="EMBL" id="HFC98264.1"/>
    </source>
</evidence>